<sequence length="240" mass="26120">MNGLSSTESFLGDVEPDWGLLSWYVDPKRGINSSEFVMNEILSDRRMQAAAIPVSQAEPGLDENTPNISVLNPVSSVDGAQINHAPSLQPFPPAADDGSAGSVNDRNSSHSKKKNRRERVLDMSTVCVPTDDDVLFGRGGDINKHPGNIFFRKQALSLRTLYEESSKEEKFKFSEILLKSVKGGGGRFLEKDGDGLWRKVSGNGARKKASQALRERIKGRGASARSQDSPGDERDDTGAD</sequence>
<evidence type="ECO:0000259" key="2">
    <source>
        <dbReference type="Pfam" id="PF20710"/>
    </source>
</evidence>
<accession>A0ABD3P2I8</accession>
<evidence type="ECO:0000256" key="1">
    <source>
        <dbReference type="SAM" id="MobiDB-lite"/>
    </source>
</evidence>
<dbReference type="InterPro" id="IPR049227">
    <property type="entry name" value="DUF6824"/>
</dbReference>
<organism evidence="3 4">
    <name type="scientific">Cyclotella cryptica</name>
    <dbReference type="NCBI Taxonomy" id="29204"/>
    <lineage>
        <taxon>Eukaryota</taxon>
        <taxon>Sar</taxon>
        <taxon>Stramenopiles</taxon>
        <taxon>Ochrophyta</taxon>
        <taxon>Bacillariophyta</taxon>
        <taxon>Coscinodiscophyceae</taxon>
        <taxon>Thalassiosirophycidae</taxon>
        <taxon>Stephanodiscales</taxon>
        <taxon>Stephanodiscaceae</taxon>
        <taxon>Cyclotella</taxon>
    </lineage>
</organism>
<feature type="region of interest" description="Disordered" evidence="1">
    <location>
        <begin position="81"/>
        <end position="123"/>
    </location>
</feature>
<gene>
    <name evidence="3" type="ORF">HJC23_007122</name>
</gene>
<dbReference type="EMBL" id="JABMIG020000341">
    <property type="protein sequence ID" value="KAL3780675.1"/>
    <property type="molecule type" value="Genomic_DNA"/>
</dbReference>
<proteinExistence type="predicted"/>
<feature type="region of interest" description="Disordered" evidence="1">
    <location>
        <begin position="199"/>
        <end position="240"/>
    </location>
</feature>
<dbReference type="Pfam" id="PF20710">
    <property type="entry name" value="DUF6824"/>
    <property type="match status" value="1"/>
</dbReference>
<evidence type="ECO:0000313" key="3">
    <source>
        <dbReference type="EMBL" id="KAL3780675.1"/>
    </source>
</evidence>
<dbReference type="AlphaFoldDB" id="A0ABD3P2I8"/>
<name>A0ABD3P2I8_9STRA</name>
<evidence type="ECO:0000313" key="4">
    <source>
        <dbReference type="Proteomes" id="UP001516023"/>
    </source>
</evidence>
<comment type="caution">
    <text evidence="3">The sequence shown here is derived from an EMBL/GenBank/DDBJ whole genome shotgun (WGS) entry which is preliminary data.</text>
</comment>
<keyword evidence="4" id="KW-1185">Reference proteome</keyword>
<protein>
    <recommendedName>
        <fullName evidence="2">DUF6824 domain-containing protein</fullName>
    </recommendedName>
</protein>
<feature type="domain" description="DUF6824" evidence="2">
    <location>
        <begin position="133"/>
        <end position="215"/>
    </location>
</feature>
<dbReference type="Proteomes" id="UP001516023">
    <property type="component" value="Unassembled WGS sequence"/>
</dbReference>
<reference evidence="3 4" key="1">
    <citation type="journal article" date="2020" name="G3 (Bethesda)">
        <title>Improved Reference Genome for Cyclotella cryptica CCMP332, a Model for Cell Wall Morphogenesis, Salinity Adaptation, and Lipid Production in Diatoms (Bacillariophyta).</title>
        <authorList>
            <person name="Roberts W.R."/>
            <person name="Downey K.M."/>
            <person name="Ruck E.C."/>
            <person name="Traller J.C."/>
            <person name="Alverson A.J."/>
        </authorList>
    </citation>
    <scope>NUCLEOTIDE SEQUENCE [LARGE SCALE GENOMIC DNA]</scope>
    <source>
        <strain evidence="3 4">CCMP332</strain>
    </source>
</reference>